<dbReference type="GO" id="GO:0005975">
    <property type="term" value="P:carbohydrate metabolic process"/>
    <property type="evidence" value="ECO:0007669"/>
    <property type="project" value="UniProtKB-ARBA"/>
</dbReference>
<evidence type="ECO:0000313" key="4">
    <source>
        <dbReference type="EMBL" id="PSL00345.1"/>
    </source>
</evidence>
<feature type="domain" description="Cellulose-binding Sde182 nucleoside hydrolase-like" evidence="2">
    <location>
        <begin position="68"/>
        <end position="405"/>
    </location>
</feature>
<dbReference type="RefSeq" id="WP_106538788.1">
    <property type="nucleotide sequence ID" value="NZ_PYGE01000016.1"/>
</dbReference>
<dbReference type="SUPFAM" id="SSF53590">
    <property type="entry name" value="Nucleoside hydrolase"/>
    <property type="match status" value="1"/>
</dbReference>
<evidence type="ECO:0000313" key="5">
    <source>
        <dbReference type="Proteomes" id="UP000243528"/>
    </source>
</evidence>
<evidence type="ECO:0000256" key="1">
    <source>
        <dbReference type="SAM" id="SignalP"/>
    </source>
</evidence>
<dbReference type="Proteomes" id="UP000243528">
    <property type="component" value="Unassembled WGS sequence"/>
</dbReference>
<name>A0A2P8DT21_9ACTN</name>
<dbReference type="InterPro" id="IPR048527">
    <property type="entry name" value="Sde182_C"/>
</dbReference>
<dbReference type="GO" id="GO:0016799">
    <property type="term" value="F:hydrolase activity, hydrolyzing N-glycosyl compounds"/>
    <property type="evidence" value="ECO:0007669"/>
    <property type="project" value="InterPro"/>
</dbReference>
<reference evidence="4 5" key="1">
    <citation type="submission" date="2018-03" db="EMBL/GenBank/DDBJ databases">
        <title>Genomic Encyclopedia of Archaeal and Bacterial Type Strains, Phase II (KMG-II): from individual species to whole genera.</title>
        <authorList>
            <person name="Goeker M."/>
        </authorList>
    </citation>
    <scope>NUCLEOTIDE SEQUENCE [LARGE SCALE GENOMIC DNA]</scope>
    <source>
        <strain evidence="4 5">DSM 45211</strain>
    </source>
</reference>
<accession>A0A2P8DT21</accession>
<dbReference type="InterPro" id="IPR011483">
    <property type="entry name" value="Sde182_NH-like"/>
</dbReference>
<protein>
    <submittedName>
        <fullName evidence="4">Uncharacterized protein DUF1593</fullName>
    </submittedName>
</protein>
<feature type="domain" description="Cellulose-binding Sde182 C-terminal" evidence="3">
    <location>
        <begin position="495"/>
        <end position="570"/>
    </location>
</feature>
<dbReference type="InterPro" id="IPR013783">
    <property type="entry name" value="Ig-like_fold"/>
</dbReference>
<proteinExistence type="predicted"/>
<feature type="signal peptide" evidence="1">
    <location>
        <begin position="1"/>
        <end position="43"/>
    </location>
</feature>
<feature type="chain" id="PRO_5015199182" evidence="1">
    <location>
        <begin position="44"/>
        <end position="571"/>
    </location>
</feature>
<gene>
    <name evidence="4" type="ORF">CLV30_1165</name>
</gene>
<dbReference type="OrthoDB" id="253051at2"/>
<dbReference type="Pfam" id="PF21027">
    <property type="entry name" value="Sde0182_C"/>
    <property type="match status" value="1"/>
</dbReference>
<dbReference type="Pfam" id="PF07632">
    <property type="entry name" value="Sde182_NH-like"/>
    <property type="match status" value="1"/>
</dbReference>
<evidence type="ECO:0000259" key="2">
    <source>
        <dbReference type="Pfam" id="PF07632"/>
    </source>
</evidence>
<dbReference type="Gene3D" id="3.90.245.10">
    <property type="entry name" value="Ribonucleoside hydrolase-like"/>
    <property type="match status" value="1"/>
</dbReference>
<dbReference type="AlphaFoldDB" id="A0A2P8DT21"/>
<comment type="caution">
    <text evidence="4">The sequence shown here is derived from an EMBL/GenBank/DDBJ whole genome shotgun (WGS) entry which is preliminary data.</text>
</comment>
<dbReference type="InterPro" id="IPR036452">
    <property type="entry name" value="Ribo_hydro-like"/>
</dbReference>
<sequence length="571" mass="63533">MGVQGPRCQTVRKQKRSRLLQLAIAGAGAALIAPLAFTSAAPAAPNIATSDNAQGAVNESGHRNYKPRAIVTTDPELDDLNSLIRMLLYSNEIRIEGLVYASGQHHYTGDPEAGIAPYRWKAGQSHIEDALDAYALVEDNLRVHDKDYPTVEDLRSKYRVGNIEVVHDISESTPGSQLIADVLLDDKPGPVYLQAWGGLSTIARGLKDIEERYKDTPEWDAIYEKVSNKAIITSWGTQDNTYADYIAPNWPQVENRRVSTGIWGYGTRNSILPEDRYLVDAEWTQENVSEVGPLGDLYRVWGDGKFMGINAGPEWEGNPVYERCFPPDDCYMGPFHDYTDFFGFDTSLPENSRENLIARGYTRLWTDLQEPGAFISEGDSPNFALLIDNGLRSYESATYGGWGGRQVQSATTPYLYTPPSDEAGDVDPETGTRPNGYHASRWWNDIQMDFAARLQWSVTPNHSDANHEPTARVPQGMLNIDVRPGQRVNLVGIARDSDGDDVTSNWWQYPEAGTYPGTVDVIQKDQGRSPVAHFVVPEDAQLGQTIHLIFEVKDDGTPQMTSYQRVIATVR</sequence>
<keyword evidence="1" id="KW-0732">Signal</keyword>
<evidence type="ECO:0000259" key="3">
    <source>
        <dbReference type="Pfam" id="PF21027"/>
    </source>
</evidence>
<keyword evidence="5" id="KW-1185">Reference proteome</keyword>
<dbReference type="Gene3D" id="2.60.40.10">
    <property type="entry name" value="Immunoglobulins"/>
    <property type="match status" value="1"/>
</dbReference>
<dbReference type="EMBL" id="PYGE01000016">
    <property type="protein sequence ID" value="PSL00345.1"/>
    <property type="molecule type" value="Genomic_DNA"/>
</dbReference>
<organism evidence="4 5">
    <name type="scientific">Haloactinopolyspora alba</name>
    <dbReference type="NCBI Taxonomy" id="648780"/>
    <lineage>
        <taxon>Bacteria</taxon>
        <taxon>Bacillati</taxon>
        <taxon>Actinomycetota</taxon>
        <taxon>Actinomycetes</taxon>
        <taxon>Jiangellales</taxon>
        <taxon>Jiangellaceae</taxon>
        <taxon>Haloactinopolyspora</taxon>
    </lineage>
</organism>